<comment type="caution">
    <text evidence="1">The sequence shown here is derived from an EMBL/GenBank/DDBJ whole genome shotgun (WGS) entry which is preliminary data.</text>
</comment>
<dbReference type="Proteomes" id="UP000438874">
    <property type="component" value="Unassembled WGS sequence"/>
</dbReference>
<dbReference type="AlphaFoldDB" id="A0A6H9GAJ8"/>
<proteinExistence type="predicted"/>
<sequence>MNLPIQSQPVMRNVSTAAFSGGVEASGIACDLTCAGCNALSGFKKTLCTIAAKAAGCDC</sequence>
<dbReference type="EMBL" id="BJCH01000026">
    <property type="protein sequence ID" value="GCL46774.1"/>
    <property type="molecule type" value="Genomic_DNA"/>
</dbReference>
<dbReference type="RefSeq" id="WP_159249777.1">
    <property type="nucleotide sequence ID" value="NZ_BJCH01000026.1"/>
</dbReference>
<accession>A0A6H9GAJ8</accession>
<evidence type="ECO:0000313" key="1">
    <source>
        <dbReference type="EMBL" id="GCL46774.1"/>
    </source>
</evidence>
<organism evidence="1 2">
    <name type="scientific">Microcystis aeruginosa NIES-3787</name>
    <dbReference type="NCBI Taxonomy" id="2517782"/>
    <lineage>
        <taxon>Bacteria</taxon>
        <taxon>Bacillati</taxon>
        <taxon>Cyanobacteriota</taxon>
        <taxon>Cyanophyceae</taxon>
        <taxon>Oscillatoriophycideae</taxon>
        <taxon>Chroococcales</taxon>
        <taxon>Microcystaceae</taxon>
        <taxon>Microcystis</taxon>
    </lineage>
</organism>
<gene>
    <name evidence="1" type="ORF">NIES3787_24730</name>
</gene>
<name>A0A6H9GAJ8_MICAE</name>
<reference evidence="1 2" key="1">
    <citation type="submission" date="2019-02" db="EMBL/GenBank/DDBJ databases">
        <title>Draft genome sequence of Arthrospira platensis NIES-3787.</title>
        <authorList>
            <person name="Yamaguchi H."/>
            <person name="Suzuki S."/>
            <person name="Kawachi M."/>
        </authorList>
    </citation>
    <scope>NUCLEOTIDE SEQUENCE [LARGE SCALE GENOMIC DNA]</scope>
    <source>
        <strain evidence="1 2">NIES-3787</strain>
    </source>
</reference>
<evidence type="ECO:0000313" key="2">
    <source>
        <dbReference type="Proteomes" id="UP000438874"/>
    </source>
</evidence>
<protein>
    <submittedName>
        <fullName evidence="1">Uncharacterized protein</fullName>
    </submittedName>
</protein>